<keyword evidence="3" id="KW-1185">Reference proteome</keyword>
<sequence length="116" mass="12885">MVFIVILIASFLLQMVLPWWVIVVISFATCGLIGKTAKISLWSPFFAILLLWLGMALFKSIPNQHLLASRVAEMLGVKVWWMVLLFSSLLGAFVAAISGICGYHFRKAVLSKKTNA</sequence>
<proteinExistence type="predicted"/>
<name>A0A1G9YID4_9SPHI</name>
<accession>A0A1G9YID4</accession>
<dbReference type="OrthoDB" id="1525231at2"/>
<feature type="transmembrane region" description="Helical" evidence="1">
    <location>
        <begin position="6"/>
        <end position="27"/>
    </location>
</feature>
<feature type="transmembrane region" description="Helical" evidence="1">
    <location>
        <begin position="39"/>
        <end position="59"/>
    </location>
</feature>
<evidence type="ECO:0000313" key="2">
    <source>
        <dbReference type="EMBL" id="SDN08978.1"/>
    </source>
</evidence>
<dbReference type="AlphaFoldDB" id="A0A1G9YID4"/>
<keyword evidence="1" id="KW-1133">Transmembrane helix</keyword>
<dbReference type="Proteomes" id="UP000183200">
    <property type="component" value="Unassembled WGS sequence"/>
</dbReference>
<gene>
    <name evidence="2" type="ORF">SAMN05421820_106134</name>
</gene>
<feature type="transmembrane region" description="Helical" evidence="1">
    <location>
        <begin position="79"/>
        <end position="103"/>
    </location>
</feature>
<protein>
    <submittedName>
        <fullName evidence="2">Uncharacterized protein</fullName>
    </submittedName>
</protein>
<dbReference type="EMBL" id="FNGY01000006">
    <property type="protein sequence ID" value="SDN08978.1"/>
    <property type="molecule type" value="Genomic_DNA"/>
</dbReference>
<keyword evidence="1" id="KW-0812">Transmembrane</keyword>
<organism evidence="2 3">
    <name type="scientific">Pedobacter steynii</name>
    <dbReference type="NCBI Taxonomy" id="430522"/>
    <lineage>
        <taxon>Bacteria</taxon>
        <taxon>Pseudomonadati</taxon>
        <taxon>Bacteroidota</taxon>
        <taxon>Sphingobacteriia</taxon>
        <taxon>Sphingobacteriales</taxon>
        <taxon>Sphingobacteriaceae</taxon>
        <taxon>Pedobacter</taxon>
    </lineage>
</organism>
<reference evidence="3" key="1">
    <citation type="submission" date="2016-10" db="EMBL/GenBank/DDBJ databases">
        <authorList>
            <person name="Varghese N."/>
            <person name="Submissions S."/>
        </authorList>
    </citation>
    <scope>NUCLEOTIDE SEQUENCE [LARGE SCALE GENOMIC DNA]</scope>
    <source>
        <strain evidence="3">DSM 19110</strain>
    </source>
</reference>
<evidence type="ECO:0000313" key="3">
    <source>
        <dbReference type="Proteomes" id="UP000183200"/>
    </source>
</evidence>
<evidence type="ECO:0000256" key="1">
    <source>
        <dbReference type="SAM" id="Phobius"/>
    </source>
</evidence>
<keyword evidence="1" id="KW-0472">Membrane</keyword>
<dbReference type="STRING" id="430522.BFS30_10075"/>
<dbReference type="RefSeq" id="WP_074609290.1">
    <property type="nucleotide sequence ID" value="NZ_FNGY01000006.1"/>
</dbReference>